<organism evidence="2 3">
    <name type="scientific">Solea senegalensis</name>
    <name type="common">Senegalese sole</name>
    <dbReference type="NCBI Taxonomy" id="28829"/>
    <lineage>
        <taxon>Eukaryota</taxon>
        <taxon>Metazoa</taxon>
        <taxon>Chordata</taxon>
        <taxon>Craniata</taxon>
        <taxon>Vertebrata</taxon>
        <taxon>Euteleostomi</taxon>
        <taxon>Actinopterygii</taxon>
        <taxon>Neopterygii</taxon>
        <taxon>Teleostei</taxon>
        <taxon>Neoteleostei</taxon>
        <taxon>Acanthomorphata</taxon>
        <taxon>Carangaria</taxon>
        <taxon>Pleuronectiformes</taxon>
        <taxon>Pleuronectoidei</taxon>
        <taxon>Soleidae</taxon>
        <taxon>Solea</taxon>
    </lineage>
</organism>
<evidence type="ECO:0000313" key="2">
    <source>
        <dbReference type="EMBL" id="KAG7455605.1"/>
    </source>
</evidence>
<dbReference type="InterPro" id="IPR004244">
    <property type="entry name" value="Transposase_22"/>
</dbReference>
<evidence type="ECO:0000313" key="3">
    <source>
        <dbReference type="Proteomes" id="UP000693946"/>
    </source>
</evidence>
<accession>A0AAV6PBI6</accession>
<name>A0AAV6PBI6_SOLSE</name>
<gene>
    <name evidence="2" type="ORF">JOB18_017492</name>
</gene>
<keyword evidence="1" id="KW-0175">Coiled coil</keyword>
<sequence>MTSHRGKSGKRDDQALTMEAISELLEQHRQSLADDFKTSFNQLENKFDEVRSTVDEHGQCLSSLELAADDLSQRVGELESVCANLQESNSKLTAKVIDLEGRSRRQNIRILGLAESIEGFWTLPSQYEIDRAHRSLTAKPAPSQRLRPVILRLHRYQIKDLLVREAHRRGKLAYRGQQIRVVEDYSPDVQSKASMPSTEQSWQISTTEGSNHLSSILHGSASHFQAETRSGSARLMRHGNTSMTCLHLFHRK</sequence>
<feature type="coiled-coil region" evidence="1">
    <location>
        <begin position="61"/>
        <end position="102"/>
    </location>
</feature>
<dbReference type="AlphaFoldDB" id="A0AAV6PBI6"/>
<proteinExistence type="predicted"/>
<dbReference type="EMBL" id="JAGKHQ010001507">
    <property type="protein sequence ID" value="KAG7455605.1"/>
    <property type="molecule type" value="Genomic_DNA"/>
</dbReference>
<protein>
    <submittedName>
        <fullName evidence="2">Uncharacterized protein</fullName>
    </submittedName>
</protein>
<dbReference type="Proteomes" id="UP000693946">
    <property type="component" value="Unassembled WGS sequence"/>
</dbReference>
<comment type="caution">
    <text evidence="2">The sequence shown here is derived from an EMBL/GenBank/DDBJ whole genome shotgun (WGS) entry which is preliminary data.</text>
</comment>
<dbReference type="PANTHER" id="PTHR11505">
    <property type="entry name" value="L1 TRANSPOSABLE ELEMENT-RELATED"/>
    <property type="match status" value="1"/>
</dbReference>
<evidence type="ECO:0000256" key="1">
    <source>
        <dbReference type="SAM" id="Coils"/>
    </source>
</evidence>
<reference evidence="2 3" key="1">
    <citation type="journal article" date="2021" name="Sci. Rep.">
        <title>Chromosome anchoring in Senegalese sole (Solea senegalensis) reveals sex-associated markers and genome rearrangements in flatfish.</title>
        <authorList>
            <person name="Guerrero-Cozar I."/>
            <person name="Gomez-Garrido J."/>
            <person name="Berbel C."/>
            <person name="Martinez-Blanch J.F."/>
            <person name="Alioto T."/>
            <person name="Claros M.G."/>
            <person name="Gagnaire P.A."/>
            <person name="Manchado M."/>
        </authorList>
    </citation>
    <scope>NUCLEOTIDE SEQUENCE [LARGE SCALE GENOMIC DNA]</scope>
    <source>
        <strain evidence="2">Sse05_10M</strain>
    </source>
</reference>
<keyword evidence="3" id="KW-1185">Reference proteome</keyword>